<evidence type="ECO:0000313" key="4">
    <source>
        <dbReference type="Proteomes" id="UP000732380"/>
    </source>
</evidence>
<evidence type="ECO:0008006" key="5">
    <source>
        <dbReference type="Google" id="ProtNLM"/>
    </source>
</evidence>
<dbReference type="PANTHER" id="PTHR43866:SF3">
    <property type="entry name" value="METHYLMALONATE-SEMIALDEHYDE DEHYDROGENASE [ACYLATING], MITOCHONDRIAL"/>
    <property type="match status" value="1"/>
</dbReference>
<dbReference type="PANTHER" id="PTHR43866">
    <property type="entry name" value="MALONATE-SEMIALDEHYDE DEHYDROGENASE"/>
    <property type="match status" value="1"/>
</dbReference>
<dbReference type="InterPro" id="IPR010061">
    <property type="entry name" value="MeMal-semiAld_DH"/>
</dbReference>
<dbReference type="GO" id="GO:0006210">
    <property type="term" value="P:thymine catabolic process"/>
    <property type="evidence" value="ECO:0007669"/>
    <property type="project" value="TreeGrafter"/>
</dbReference>
<evidence type="ECO:0000256" key="1">
    <source>
        <dbReference type="ARBA" id="ARBA00009986"/>
    </source>
</evidence>
<name>A0A9P7TV06_9HYPO</name>
<dbReference type="AlphaFoldDB" id="A0A9P7TV06"/>
<keyword evidence="4" id="KW-1185">Reference proteome</keyword>
<gene>
    <name evidence="3" type="ORF">E4U13_001673</name>
</gene>
<feature type="region of interest" description="Disordered" evidence="2">
    <location>
        <begin position="1"/>
        <end position="43"/>
    </location>
</feature>
<feature type="compositionally biased region" description="Basic and acidic residues" evidence="2">
    <location>
        <begin position="255"/>
        <end position="269"/>
    </location>
</feature>
<dbReference type="GO" id="GO:0004491">
    <property type="term" value="F:methylmalonate-semialdehyde dehydrogenase (acylating, NAD) activity"/>
    <property type="evidence" value="ECO:0007669"/>
    <property type="project" value="InterPro"/>
</dbReference>
<sequence>MSTTDPPIDSPTTTTTTAPPPSTPTEPEPFTGEPIPDLPPSPQFATLDELLAFLHKWGTAQGVGFVKGSSSSKREINGQRQPAYYQIDCDRGHRRPSQSTGLRRPTTRRINCPFRIRASCRKAKGNTWTYSVIPGRGHHNHGASIDPVAHPVLRRRTPEQKALLRSLCSIQRLQVRDILEIMRVHDPEIIITARDVSNERLHMKLHPPPAAATTAATTTTTTTGGAAAAADTRESSHHRREAGKGAGAVPSIRVPRTEEELKASREACGKRLSRGPGAKATTSTAASKARLDGGEPSAEVP</sequence>
<reference evidence="3 4" key="1">
    <citation type="journal article" date="2020" name="bioRxiv">
        <title>Whole genome comparisons of ergot fungi reveals the divergence and evolution of species within the genus Claviceps are the result of varying mechanisms driving genome evolution and host range expansion.</title>
        <authorList>
            <person name="Wyka S.A."/>
            <person name="Mondo S.J."/>
            <person name="Liu M."/>
            <person name="Dettman J."/>
            <person name="Nalam V."/>
            <person name="Broders K.D."/>
        </authorList>
    </citation>
    <scope>NUCLEOTIDE SEQUENCE [LARGE SCALE GENOMIC DNA]</scope>
    <source>
        <strain evidence="3 4">LM576</strain>
    </source>
</reference>
<accession>A0A9P7TV06</accession>
<evidence type="ECO:0000256" key="2">
    <source>
        <dbReference type="SAM" id="MobiDB-lite"/>
    </source>
</evidence>
<feature type="compositionally biased region" description="Low complexity" evidence="2">
    <location>
        <begin position="211"/>
        <end position="230"/>
    </location>
</feature>
<dbReference type="Proteomes" id="UP000732380">
    <property type="component" value="Unassembled WGS sequence"/>
</dbReference>
<dbReference type="EMBL" id="SRQM01000168">
    <property type="protein sequence ID" value="KAG6116708.1"/>
    <property type="molecule type" value="Genomic_DNA"/>
</dbReference>
<feature type="region of interest" description="Disordered" evidence="2">
    <location>
        <begin position="208"/>
        <end position="301"/>
    </location>
</feature>
<comment type="caution">
    <text evidence="3">The sequence shown here is derived from an EMBL/GenBank/DDBJ whole genome shotgun (WGS) entry which is preliminary data.</text>
</comment>
<feature type="compositionally biased region" description="Pro residues" evidence="2">
    <location>
        <begin position="18"/>
        <end position="27"/>
    </location>
</feature>
<proteinExistence type="inferred from homology"/>
<feature type="compositionally biased region" description="Low complexity" evidence="2">
    <location>
        <begin position="1"/>
        <end position="17"/>
    </location>
</feature>
<organism evidence="3 4">
    <name type="scientific">Claviceps humidiphila</name>
    <dbReference type="NCBI Taxonomy" id="1294629"/>
    <lineage>
        <taxon>Eukaryota</taxon>
        <taxon>Fungi</taxon>
        <taxon>Dikarya</taxon>
        <taxon>Ascomycota</taxon>
        <taxon>Pezizomycotina</taxon>
        <taxon>Sordariomycetes</taxon>
        <taxon>Hypocreomycetidae</taxon>
        <taxon>Hypocreales</taxon>
        <taxon>Clavicipitaceae</taxon>
        <taxon>Claviceps</taxon>
    </lineage>
</organism>
<evidence type="ECO:0000313" key="3">
    <source>
        <dbReference type="EMBL" id="KAG6116708.1"/>
    </source>
</evidence>
<comment type="similarity">
    <text evidence="1">Belongs to the aldehyde dehydrogenase family.</text>
</comment>
<dbReference type="GO" id="GO:0006574">
    <property type="term" value="P:L-valine catabolic process"/>
    <property type="evidence" value="ECO:0007669"/>
    <property type="project" value="TreeGrafter"/>
</dbReference>
<protein>
    <recommendedName>
        <fullName evidence="5">FAR1 domain-containing protein</fullName>
    </recommendedName>
</protein>
<feature type="region of interest" description="Disordered" evidence="2">
    <location>
        <begin position="88"/>
        <end position="107"/>
    </location>
</feature>
<feature type="compositionally biased region" description="Low complexity" evidence="2">
    <location>
        <begin position="278"/>
        <end position="288"/>
    </location>
</feature>